<feature type="region of interest" description="Disordered" evidence="1">
    <location>
        <begin position="1"/>
        <end position="36"/>
    </location>
</feature>
<dbReference type="SUPFAM" id="SSF47413">
    <property type="entry name" value="lambda repressor-like DNA-binding domains"/>
    <property type="match status" value="1"/>
</dbReference>
<evidence type="ECO:0000256" key="1">
    <source>
        <dbReference type="SAM" id="MobiDB-lite"/>
    </source>
</evidence>
<dbReference type="KEGG" id="apre:CNX65_24845"/>
<gene>
    <name evidence="3" type="ORF">CNX65_24845</name>
</gene>
<protein>
    <recommendedName>
        <fullName evidence="2">HTH cro/C1-type domain-containing protein</fullName>
    </recommendedName>
</protein>
<dbReference type="InterPro" id="IPR043917">
    <property type="entry name" value="DUF5753"/>
</dbReference>
<evidence type="ECO:0000313" key="3">
    <source>
        <dbReference type="EMBL" id="ATE56102.1"/>
    </source>
</evidence>
<evidence type="ECO:0000313" key="4">
    <source>
        <dbReference type="Proteomes" id="UP000218505"/>
    </source>
</evidence>
<dbReference type="InterPro" id="IPR010982">
    <property type="entry name" value="Lambda_DNA-bd_dom_sf"/>
</dbReference>
<dbReference type="CDD" id="cd00093">
    <property type="entry name" value="HTH_XRE"/>
    <property type="match status" value="1"/>
</dbReference>
<dbReference type="AlphaFoldDB" id="A0A290ZAT9"/>
<dbReference type="EMBL" id="CP023445">
    <property type="protein sequence ID" value="ATE56102.1"/>
    <property type="molecule type" value="Genomic_DNA"/>
</dbReference>
<keyword evidence="4" id="KW-1185">Reference proteome</keyword>
<dbReference type="Pfam" id="PF19054">
    <property type="entry name" value="DUF5753"/>
    <property type="match status" value="1"/>
</dbReference>
<dbReference type="PROSITE" id="PS50943">
    <property type="entry name" value="HTH_CROC1"/>
    <property type="match status" value="1"/>
</dbReference>
<sequence>MNLKGELRGRAIGSRRPEPLEGRMPSTQTRSKRKLGRRLAQLRVDAGRRPEEIALALRKSAGLVSKIENGHVMPDYPTLQVILAQCGVTDAVARRAVEELWEEARSSAKPVEVSPGMSLKYRAYLRAEADAAEVLTVEQTLVPGLLQTSAYAAAVQRTTLRAVAGDGARKAVESRMARQRRVHAERDPLVVRAVVDEAVVRRVAGGSEVMVEQLHHLLVLQELPNVTIQVIPFERGLYTEMVSPFVLLNYPDPVEDPPLVYVEHRGGGQWVEDGGEVREFLGAFTRNAEVALSPEETSAFIRREMEGLGA</sequence>
<name>A0A290ZAT9_9PSEU</name>
<dbReference type="GO" id="GO:0003677">
    <property type="term" value="F:DNA binding"/>
    <property type="evidence" value="ECO:0007669"/>
    <property type="project" value="InterPro"/>
</dbReference>
<dbReference type="Gene3D" id="1.10.260.40">
    <property type="entry name" value="lambda repressor-like DNA-binding domains"/>
    <property type="match status" value="1"/>
</dbReference>
<accession>A0A290ZAT9</accession>
<dbReference type="SMART" id="SM00530">
    <property type="entry name" value="HTH_XRE"/>
    <property type="match status" value="1"/>
</dbReference>
<organism evidence="3 4">
    <name type="scientific">Actinosynnema pretiosum</name>
    <dbReference type="NCBI Taxonomy" id="42197"/>
    <lineage>
        <taxon>Bacteria</taxon>
        <taxon>Bacillati</taxon>
        <taxon>Actinomycetota</taxon>
        <taxon>Actinomycetes</taxon>
        <taxon>Pseudonocardiales</taxon>
        <taxon>Pseudonocardiaceae</taxon>
        <taxon>Actinosynnema</taxon>
    </lineage>
</organism>
<feature type="compositionally biased region" description="Basic and acidic residues" evidence="1">
    <location>
        <begin position="1"/>
        <end position="21"/>
    </location>
</feature>
<dbReference type="InterPro" id="IPR001387">
    <property type="entry name" value="Cro/C1-type_HTH"/>
</dbReference>
<evidence type="ECO:0000259" key="2">
    <source>
        <dbReference type="PROSITE" id="PS50943"/>
    </source>
</evidence>
<reference evidence="3" key="1">
    <citation type="submission" date="2017-09" db="EMBL/GenBank/DDBJ databases">
        <title>Complete Genome Sequence of ansamitocin-producing Bacterium Actinosynnema pretiosum X47.</title>
        <authorList>
            <person name="Cao G."/>
            <person name="Zong G."/>
            <person name="Zhong C."/>
            <person name="Fu J."/>
        </authorList>
    </citation>
    <scope>NUCLEOTIDE SEQUENCE [LARGE SCALE GENOMIC DNA]</scope>
    <source>
        <strain evidence="3">X47</strain>
    </source>
</reference>
<proteinExistence type="predicted"/>
<dbReference type="Proteomes" id="UP000218505">
    <property type="component" value="Chromosome"/>
</dbReference>
<dbReference type="Pfam" id="PF13560">
    <property type="entry name" value="HTH_31"/>
    <property type="match status" value="1"/>
</dbReference>
<feature type="domain" description="HTH cro/C1-type" evidence="2">
    <location>
        <begin position="39"/>
        <end position="92"/>
    </location>
</feature>